<keyword evidence="2" id="KW-1185">Reference proteome</keyword>
<proteinExistence type="predicted"/>
<dbReference type="Pfam" id="PF11209">
    <property type="entry name" value="LmeA"/>
    <property type="match status" value="1"/>
</dbReference>
<evidence type="ECO:0000313" key="2">
    <source>
        <dbReference type="Proteomes" id="UP000256661"/>
    </source>
</evidence>
<dbReference type="InterPro" id="IPR021373">
    <property type="entry name" value="DUF2993"/>
</dbReference>
<dbReference type="Proteomes" id="UP000256661">
    <property type="component" value="Unassembled WGS sequence"/>
</dbReference>
<protein>
    <submittedName>
        <fullName evidence="1">DUF2993 family protein</fullName>
    </submittedName>
</protein>
<dbReference type="OrthoDB" id="3215846at2"/>
<reference evidence="1 2" key="1">
    <citation type="submission" date="2018-08" db="EMBL/GenBank/DDBJ databases">
        <title>Sequencing the genomes of 1000 actinobacteria strains.</title>
        <authorList>
            <person name="Klenk H.-P."/>
        </authorList>
    </citation>
    <scope>NUCLEOTIDE SEQUENCE [LARGE SCALE GENOMIC DNA]</scope>
    <source>
        <strain evidence="1 2">DSM 43927</strain>
    </source>
</reference>
<comment type="caution">
    <text evidence="1">The sequence shown here is derived from an EMBL/GenBank/DDBJ whole genome shotgun (WGS) entry which is preliminary data.</text>
</comment>
<evidence type="ECO:0000313" key="1">
    <source>
        <dbReference type="EMBL" id="REE96595.1"/>
    </source>
</evidence>
<organism evidence="1 2">
    <name type="scientific">Thermomonospora umbrina</name>
    <dbReference type="NCBI Taxonomy" id="111806"/>
    <lineage>
        <taxon>Bacteria</taxon>
        <taxon>Bacillati</taxon>
        <taxon>Actinomycetota</taxon>
        <taxon>Actinomycetes</taxon>
        <taxon>Streptosporangiales</taxon>
        <taxon>Thermomonosporaceae</taxon>
        <taxon>Thermomonospora</taxon>
    </lineage>
</organism>
<name>A0A3D9SUC8_9ACTN</name>
<accession>A0A3D9SUC8</accession>
<gene>
    <name evidence="1" type="ORF">DFJ69_2034</name>
</gene>
<dbReference type="AlphaFoldDB" id="A0A3D9SUC8"/>
<dbReference type="EMBL" id="QTTT01000001">
    <property type="protein sequence ID" value="REE96595.1"/>
    <property type="molecule type" value="Genomic_DNA"/>
</dbReference>
<dbReference type="RefSeq" id="WP_116022220.1">
    <property type="nucleotide sequence ID" value="NZ_QTTT01000001.1"/>
</dbReference>
<sequence length="232" mass="24996">MRKVLIVVAILLVGGLIAADRIGVRIVEDRIGREVAAQYDLREDPDVTIHGFPFLTQAIGGEYDRIDLRIGEYAQADVTVRDVRVEMHGVRAPLGEVTGGDSRNVTVRTATASAVVPYDLIRRYAPKEITRIAPQGPDLRVDLSGSLAGVPLSGTAVVSVRATAEGIRITPRSIGNGAVQLPVNVLRERLAWTVPVRDLPVGSRIGDVQVTEGGLRVSASARNLRLNDLRTN</sequence>